<evidence type="ECO:0000256" key="2">
    <source>
        <dbReference type="ARBA" id="ARBA00035108"/>
    </source>
</evidence>
<dbReference type="EMBL" id="LVWG01000033">
    <property type="protein sequence ID" value="KZK73893.1"/>
    <property type="molecule type" value="Genomic_DNA"/>
</dbReference>
<dbReference type="PANTHER" id="PTHR36852">
    <property type="entry name" value="PROTEIN GVPL 2"/>
    <property type="match status" value="1"/>
</dbReference>
<name>A0A165LDM4_PELLU</name>
<dbReference type="Proteomes" id="UP000076481">
    <property type="component" value="Unassembled WGS sequence"/>
</dbReference>
<dbReference type="PANTHER" id="PTHR36852:SF1">
    <property type="entry name" value="PROTEIN GVPL 2"/>
    <property type="match status" value="1"/>
</dbReference>
<dbReference type="Pfam" id="PF06386">
    <property type="entry name" value="GvpL_GvpF"/>
    <property type="match status" value="1"/>
</dbReference>
<evidence type="ECO:0000256" key="1">
    <source>
        <dbReference type="ARBA" id="ARBA00022987"/>
    </source>
</evidence>
<reference evidence="4 5" key="1">
    <citation type="submission" date="2016-03" db="EMBL/GenBank/DDBJ databases">
        <title>Speciation and ecological success in dimly lit waters: horizontal gene transfer in a green sulfur bacteria bloom unveiled by metagenomic assembly.</title>
        <authorList>
            <person name="Llorens-Mares T."/>
            <person name="Liu Z."/>
            <person name="Allen L.Z."/>
            <person name="Rusch D.B."/>
            <person name="Craig M.T."/>
            <person name="Dupont C.L."/>
            <person name="Bryant D.A."/>
            <person name="Casamayor E.O."/>
        </authorList>
    </citation>
    <scope>NUCLEOTIDE SEQUENCE [LARGE SCALE GENOMIC DNA]</scope>
    <source>
        <strain evidence="4">CIII</strain>
    </source>
</reference>
<evidence type="ECO:0000256" key="3">
    <source>
        <dbReference type="ARBA" id="ARBA00035643"/>
    </source>
</evidence>
<evidence type="ECO:0000313" key="5">
    <source>
        <dbReference type="Proteomes" id="UP000076481"/>
    </source>
</evidence>
<dbReference type="GO" id="GO:0031412">
    <property type="term" value="P:gas vesicle organization"/>
    <property type="evidence" value="ECO:0007669"/>
    <property type="project" value="InterPro"/>
</dbReference>
<dbReference type="RefSeq" id="WP_303682096.1">
    <property type="nucleotide sequence ID" value="NZ_LVWG01000033.1"/>
</dbReference>
<accession>A0A165LDM4</accession>
<dbReference type="GO" id="GO:0031411">
    <property type="term" value="C:gas vesicle"/>
    <property type="evidence" value="ECO:0007669"/>
    <property type="project" value="UniProtKB-SubCell"/>
</dbReference>
<organism evidence="4 5">
    <name type="scientific">Pelodictyon luteolum</name>
    <dbReference type="NCBI Taxonomy" id="1100"/>
    <lineage>
        <taxon>Bacteria</taxon>
        <taxon>Pseudomonadati</taxon>
        <taxon>Chlorobiota</taxon>
        <taxon>Chlorobiia</taxon>
        <taxon>Chlorobiales</taxon>
        <taxon>Chlorobiaceae</taxon>
        <taxon>Chlorobium/Pelodictyon group</taxon>
        <taxon>Pelodictyon</taxon>
    </lineage>
</organism>
<protein>
    <recommendedName>
        <fullName evidence="6">GvpL/GvpF family gas vesicle protein</fullName>
    </recommendedName>
</protein>
<dbReference type="InterPro" id="IPR009430">
    <property type="entry name" value="GvpL/GvpF"/>
</dbReference>
<gene>
    <name evidence="4" type="ORF">A3K90_03645</name>
</gene>
<sequence length="300" mass="33090">MHQSLYVYGIAKEVALPTSSAEANPDIYVVPRMGCSAIVTNRADSANGEYDRESFARMHLEHQTTLERLLASGMQLIPIKSGTFVSSAIDAAGIIEDGYKLIDSIFRETEDAHELDVIVTWSSFPSLLQQWDAEGDVQELKRVKEARQPATTEDAIAVGRLIKEKIDQRNATVGADVFGQLGTWSMQSKRHDSMDGDIVLNAAFLVNRLEVDAFVGAVEALDRRYQHALHFRIVGPLPCYSFFTLELRELSPGTISEARSIIGLEDAAGEEELKKAGHLQVRVEYPDRQAASEEGEGSPP</sequence>
<evidence type="ECO:0008006" key="6">
    <source>
        <dbReference type="Google" id="ProtNLM"/>
    </source>
</evidence>
<dbReference type="AlphaFoldDB" id="A0A165LDM4"/>
<comment type="subcellular location">
    <subcellularLocation>
        <location evidence="2">Gas vesicle</location>
    </subcellularLocation>
</comment>
<comment type="similarity">
    <text evidence="3">Belongs to the gas vesicle GvpF/GvpL family.</text>
</comment>
<evidence type="ECO:0000313" key="4">
    <source>
        <dbReference type="EMBL" id="KZK73893.1"/>
    </source>
</evidence>
<comment type="caution">
    <text evidence="4">The sequence shown here is derived from an EMBL/GenBank/DDBJ whole genome shotgun (WGS) entry which is preliminary data.</text>
</comment>
<keyword evidence="1" id="KW-0304">Gas vesicle</keyword>
<proteinExistence type="inferred from homology"/>